<proteinExistence type="predicted"/>
<comment type="caution">
    <text evidence="6">The sequence shown here is derived from an EMBL/GenBank/DDBJ whole genome shotgun (WGS) entry which is preliminary data.</text>
</comment>
<keyword evidence="3" id="KW-0998">Cell outer membrane</keyword>
<dbReference type="InterPro" id="IPR036737">
    <property type="entry name" value="OmpA-like_sf"/>
</dbReference>
<comment type="subcellular location">
    <subcellularLocation>
        <location evidence="1">Cell outer membrane</location>
    </subcellularLocation>
</comment>
<evidence type="ECO:0000256" key="1">
    <source>
        <dbReference type="ARBA" id="ARBA00004442"/>
    </source>
</evidence>
<dbReference type="InterPro" id="IPR050330">
    <property type="entry name" value="Bact_OuterMem_StrucFunc"/>
</dbReference>
<organism evidence="6 7">
    <name type="scientific">Mesocricetibacter intestinalis</name>
    <dbReference type="NCBI Taxonomy" id="1521930"/>
    <lineage>
        <taxon>Bacteria</taxon>
        <taxon>Pseudomonadati</taxon>
        <taxon>Pseudomonadota</taxon>
        <taxon>Gammaproteobacteria</taxon>
        <taxon>Pasteurellales</taxon>
        <taxon>Pasteurellaceae</taxon>
        <taxon>Mesocricetibacter</taxon>
    </lineage>
</organism>
<keyword evidence="7" id="KW-1185">Reference proteome</keyword>
<evidence type="ECO:0000313" key="7">
    <source>
        <dbReference type="Proteomes" id="UP000295657"/>
    </source>
</evidence>
<dbReference type="CDD" id="cd07185">
    <property type="entry name" value="OmpA_C-like"/>
    <property type="match status" value="1"/>
</dbReference>
<evidence type="ECO:0000313" key="6">
    <source>
        <dbReference type="EMBL" id="TDQ57019.1"/>
    </source>
</evidence>
<dbReference type="OrthoDB" id="6896077at2"/>
<dbReference type="GO" id="GO:0009279">
    <property type="term" value="C:cell outer membrane"/>
    <property type="evidence" value="ECO:0007669"/>
    <property type="project" value="UniProtKB-SubCell"/>
</dbReference>
<dbReference type="PROSITE" id="PS51257">
    <property type="entry name" value="PROKAR_LIPOPROTEIN"/>
    <property type="match status" value="1"/>
</dbReference>
<keyword evidence="2 4" id="KW-0472">Membrane</keyword>
<dbReference type="Proteomes" id="UP000295657">
    <property type="component" value="Unassembled WGS sequence"/>
</dbReference>
<feature type="domain" description="OmpA-like" evidence="5">
    <location>
        <begin position="157"/>
        <end position="286"/>
    </location>
</feature>
<sequence length="288" mass="31518">MKRTLLSMGCIVLLSACTNSNLTHHPEKSGLNPEGLKEHQALAVVYRDDISGPAINLYINGDYQASLIADSFTAATLCSSAQNLYLTYSNNRTFGNNIPGKSYDFTAGKTSYFKVTKAKEGFSLTEVNEAQAKRDIAALKSADHTLSRVQASNCNASVLSSKTLDNAALFAFDKYAYQDITQGGQQYLVTWVKDMLKQYPQQISGISVTGHTDAIGAAQYNQQLSQRRANTVKTILQQAGITQPIKAVGMGESQLIEKNCQGLNGQKLRDCNQPNRRVEITIYGKNNK</sequence>
<dbReference type="PANTHER" id="PTHR30329">
    <property type="entry name" value="STATOR ELEMENT OF FLAGELLAR MOTOR COMPLEX"/>
    <property type="match status" value="1"/>
</dbReference>
<accession>A0A4R6V7E9</accession>
<dbReference type="InterPro" id="IPR006664">
    <property type="entry name" value="OMP_bac"/>
</dbReference>
<dbReference type="PANTHER" id="PTHR30329:SF21">
    <property type="entry name" value="LIPOPROTEIN YIAD-RELATED"/>
    <property type="match status" value="1"/>
</dbReference>
<dbReference type="Gene3D" id="3.30.1330.60">
    <property type="entry name" value="OmpA-like domain"/>
    <property type="match status" value="1"/>
</dbReference>
<dbReference type="PRINTS" id="PR01021">
    <property type="entry name" value="OMPADOMAIN"/>
</dbReference>
<evidence type="ECO:0000256" key="3">
    <source>
        <dbReference type="ARBA" id="ARBA00023237"/>
    </source>
</evidence>
<evidence type="ECO:0000259" key="5">
    <source>
        <dbReference type="PROSITE" id="PS51123"/>
    </source>
</evidence>
<dbReference type="RefSeq" id="WP_133545375.1">
    <property type="nucleotide sequence ID" value="NZ_SNYQ01000007.1"/>
</dbReference>
<protein>
    <submittedName>
        <fullName evidence="6">OOP family OmpA-OmpF porin</fullName>
    </submittedName>
</protein>
<reference evidence="6 7" key="1">
    <citation type="submission" date="2019-03" db="EMBL/GenBank/DDBJ databases">
        <title>Genomic Encyclopedia of Type Strains, Phase IV (KMG-IV): sequencing the most valuable type-strain genomes for metagenomic binning, comparative biology and taxonomic classification.</title>
        <authorList>
            <person name="Goeker M."/>
        </authorList>
    </citation>
    <scope>NUCLEOTIDE SEQUENCE [LARGE SCALE GENOMIC DNA]</scope>
    <source>
        <strain evidence="6 7">DSM 28403</strain>
    </source>
</reference>
<name>A0A4R6V7E9_9PAST</name>
<gene>
    <name evidence="6" type="ORF">EDC45_1687</name>
</gene>
<dbReference type="PROSITE" id="PS51123">
    <property type="entry name" value="OMPA_2"/>
    <property type="match status" value="1"/>
</dbReference>
<dbReference type="SUPFAM" id="SSF103088">
    <property type="entry name" value="OmpA-like"/>
    <property type="match status" value="1"/>
</dbReference>
<dbReference type="Pfam" id="PF00691">
    <property type="entry name" value="OmpA"/>
    <property type="match status" value="1"/>
</dbReference>
<dbReference type="InterPro" id="IPR006665">
    <property type="entry name" value="OmpA-like"/>
</dbReference>
<dbReference type="EMBL" id="SNYQ01000007">
    <property type="protein sequence ID" value="TDQ57019.1"/>
    <property type="molecule type" value="Genomic_DNA"/>
</dbReference>
<dbReference type="AlphaFoldDB" id="A0A4R6V7E9"/>
<evidence type="ECO:0000256" key="4">
    <source>
        <dbReference type="PROSITE-ProRule" id="PRU00473"/>
    </source>
</evidence>
<evidence type="ECO:0000256" key="2">
    <source>
        <dbReference type="ARBA" id="ARBA00023136"/>
    </source>
</evidence>